<dbReference type="GO" id="GO:0005737">
    <property type="term" value="C:cytoplasm"/>
    <property type="evidence" value="ECO:0007669"/>
    <property type="project" value="TreeGrafter"/>
</dbReference>
<dbReference type="GO" id="GO:0008970">
    <property type="term" value="F:phospholipase A1 activity"/>
    <property type="evidence" value="ECO:0007669"/>
    <property type="project" value="TreeGrafter"/>
</dbReference>
<dbReference type="InterPro" id="IPR007053">
    <property type="entry name" value="LRAT_dom"/>
</dbReference>
<reference evidence="6" key="1">
    <citation type="submission" date="2025-08" db="UniProtKB">
        <authorList>
            <consortium name="Ensembl"/>
        </authorList>
    </citation>
    <scope>IDENTIFICATION</scope>
</reference>
<evidence type="ECO:0000256" key="4">
    <source>
        <dbReference type="ARBA" id="ARBA00023098"/>
    </source>
</evidence>
<dbReference type="GO" id="GO:0070292">
    <property type="term" value="P:N-acylphosphatidylethanolamine metabolic process"/>
    <property type="evidence" value="ECO:0007669"/>
    <property type="project" value="TreeGrafter"/>
</dbReference>
<comment type="similarity">
    <text evidence="1">Belongs to the H-rev107 family.</text>
</comment>
<dbReference type="PROSITE" id="PS51934">
    <property type="entry name" value="LRAT"/>
    <property type="match status" value="1"/>
</dbReference>
<dbReference type="AlphaFoldDB" id="A0A3Q2XP46"/>
<keyword evidence="4" id="KW-0443">Lipid metabolism</keyword>
<keyword evidence="3" id="KW-0378">Hydrolase</keyword>
<name>A0A3Q2XP46_HIPCM</name>
<protein>
    <submittedName>
        <fullName evidence="6">Phospholipase A and acyltransferase 1-like</fullName>
    </submittedName>
</protein>
<evidence type="ECO:0000256" key="3">
    <source>
        <dbReference type="ARBA" id="ARBA00022801"/>
    </source>
</evidence>
<dbReference type="InterPro" id="IPR051496">
    <property type="entry name" value="H-rev107_PLA/AT"/>
</dbReference>
<dbReference type="GeneTree" id="ENSGT00940000156634"/>
<keyword evidence="7" id="KW-1185">Reference proteome</keyword>
<dbReference type="PANTHER" id="PTHR13943">
    <property type="entry name" value="HRAS-LIKE SUPPRESSOR - RELATED"/>
    <property type="match status" value="1"/>
</dbReference>
<accession>A0A3Q2XP46</accession>
<reference evidence="6" key="2">
    <citation type="submission" date="2025-09" db="UniProtKB">
        <authorList>
            <consortium name="Ensembl"/>
        </authorList>
    </citation>
    <scope>IDENTIFICATION</scope>
</reference>
<proteinExistence type="inferred from homology"/>
<dbReference type="OMA" id="KHIRRCN"/>
<dbReference type="Proteomes" id="UP000264820">
    <property type="component" value="Unplaced"/>
</dbReference>
<dbReference type="Gene3D" id="3.90.1720.10">
    <property type="entry name" value="endopeptidase domain like (from Nostoc punctiforme)"/>
    <property type="match status" value="1"/>
</dbReference>
<keyword evidence="2" id="KW-0808">Transferase</keyword>
<dbReference type="Pfam" id="PF04970">
    <property type="entry name" value="LRAT"/>
    <property type="match status" value="1"/>
</dbReference>
<organism evidence="6 7">
    <name type="scientific">Hippocampus comes</name>
    <name type="common">Tiger tail seahorse</name>
    <dbReference type="NCBI Taxonomy" id="109280"/>
    <lineage>
        <taxon>Eukaryota</taxon>
        <taxon>Metazoa</taxon>
        <taxon>Chordata</taxon>
        <taxon>Craniata</taxon>
        <taxon>Vertebrata</taxon>
        <taxon>Euteleostomi</taxon>
        <taxon>Actinopterygii</taxon>
        <taxon>Neopterygii</taxon>
        <taxon>Teleostei</taxon>
        <taxon>Neoteleostei</taxon>
        <taxon>Acanthomorphata</taxon>
        <taxon>Syngnathiaria</taxon>
        <taxon>Syngnathiformes</taxon>
        <taxon>Syngnathoidei</taxon>
        <taxon>Syngnathidae</taxon>
        <taxon>Hippocampus</taxon>
    </lineage>
</organism>
<evidence type="ECO:0000313" key="6">
    <source>
        <dbReference type="Ensembl" id="ENSHCOP00000005867.1"/>
    </source>
</evidence>
<dbReference type="GO" id="GO:0016410">
    <property type="term" value="F:N-acyltransferase activity"/>
    <property type="evidence" value="ECO:0007669"/>
    <property type="project" value="TreeGrafter"/>
</dbReference>
<sequence>MGQSLQKRDPANLFPGDIVEYRRNKYFSHFAIYYGERDGVRYVAHLTSRDSDSKLPLFGRALRSEVKLDPMELLGKKYKVNNMLDDSFPARDFHSVVKQAIDDMMGQEVTFDILFHNSEHQATLFRYGVKKSEQVKHLNTFATSIKNVIATI</sequence>
<evidence type="ECO:0000259" key="5">
    <source>
        <dbReference type="PROSITE" id="PS51934"/>
    </source>
</evidence>
<evidence type="ECO:0000313" key="7">
    <source>
        <dbReference type="Proteomes" id="UP000264820"/>
    </source>
</evidence>
<feature type="domain" description="LRAT" evidence="5">
    <location>
        <begin position="19"/>
        <end position="134"/>
    </location>
</feature>
<evidence type="ECO:0000256" key="2">
    <source>
        <dbReference type="ARBA" id="ARBA00022679"/>
    </source>
</evidence>
<dbReference type="Ensembl" id="ENSHCOT00000004642.1">
    <property type="protein sequence ID" value="ENSHCOP00000005867.1"/>
    <property type="gene ID" value="ENSHCOG00000007591.1"/>
</dbReference>
<evidence type="ECO:0000256" key="1">
    <source>
        <dbReference type="ARBA" id="ARBA00007824"/>
    </source>
</evidence>
<dbReference type="PANTHER" id="PTHR13943:SF79">
    <property type="entry name" value="HYPOTHETICAL LOC794087"/>
    <property type="match status" value="1"/>
</dbReference>
<dbReference type="GO" id="GO:0004623">
    <property type="term" value="F:phospholipase A2 activity"/>
    <property type="evidence" value="ECO:0007669"/>
    <property type="project" value="TreeGrafter"/>
</dbReference>